<gene>
    <name evidence="2" type="ORF">SAMN05216410_1259</name>
</gene>
<feature type="transmembrane region" description="Helical" evidence="1">
    <location>
        <begin position="22"/>
        <end position="39"/>
    </location>
</feature>
<accession>A0A1G6J800</accession>
<proteinExistence type="predicted"/>
<dbReference type="AlphaFoldDB" id="A0A1G6J800"/>
<dbReference type="InterPro" id="IPR010718">
    <property type="entry name" value="DUF1294"/>
</dbReference>
<sequence>MPLGVSAGAVAALGTVWTVPSWTAWVYAAMSLLTFVVYAKDKAAARGRRWRTPESTLHLLSLLGGWPGALLAQQVLRHKTIKVSFRAVFWCTVVANLVLLTVASSPAGAFVIGSLRDALSGTG</sequence>
<keyword evidence="1" id="KW-0472">Membrane</keyword>
<evidence type="ECO:0000256" key="1">
    <source>
        <dbReference type="SAM" id="Phobius"/>
    </source>
</evidence>
<organism evidence="2 3">
    <name type="scientific">Sanguibacter gelidistatuariae</name>
    <dbReference type="NCBI Taxonomy" id="1814289"/>
    <lineage>
        <taxon>Bacteria</taxon>
        <taxon>Bacillati</taxon>
        <taxon>Actinomycetota</taxon>
        <taxon>Actinomycetes</taxon>
        <taxon>Micrococcales</taxon>
        <taxon>Sanguibacteraceae</taxon>
        <taxon>Sanguibacter</taxon>
    </lineage>
</organism>
<keyword evidence="3" id="KW-1185">Reference proteome</keyword>
<dbReference type="Proteomes" id="UP000199039">
    <property type="component" value="Unassembled WGS sequence"/>
</dbReference>
<keyword evidence="1" id="KW-1133">Transmembrane helix</keyword>
<evidence type="ECO:0000313" key="2">
    <source>
        <dbReference type="EMBL" id="SDC14046.1"/>
    </source>
</evidence>
<reference evidence="2 3" key="1">
    <citation type="submission" date="2016-09" db="EMBL/GenBank/DDBJ databases">
        <authorList>
            <person name="Capua I."/>
            <person name="De Benedictis P."/>
            <person name="Joannis T."/>
            <person name="Lombin L.H."/>
            <person name="Cattoli G."/>
        </authorList>
    </citation>
    <scope>NUCLEOTIDE SEQUENCE [LARGE SCALE GENOMIC DNA]</scope>
    <source>
        <strain evidence="2 3">ISLP-3</strain>
    </source>
</reference>
<feature type="transmembrane region" description="Helical" evidence="1">
    <location>
        <begin position="87"/>
        <end position="112"/>
    </location>
</feature>
<name>A0A1G6J800_9MICO</name>
<protein>
    <submittedName>
        <fullName evidence="2">Uncharacterized membrane protein YsdA, DUF1294 family</fullName>
    </submittedName>
</protein>
<evidence type="ECO:0000313" key="3">
    <source>
        <dbReference type="Proteomes" id="UP000199039"/>
    </source>
</evidence>
<dbReference type="Pfam" id="PF06961">
    <property type="entry name" value="DUF1294"/>
    <property type="match status" value="1"/>
</dbReference>
<dbReference type="EMBL" id="FMYH01000002">
    <property type="protein sequence ID" value="SDC14046.1"/>
    <property type="molecule type" value="Genomic_DNA"/>
</dbReference>
<keyword evidence="1" id="KW-0812">Transmembrane</keyword>